<accession>A0A1X7VSC7</accession>
<gene>
    <name evidence="2" type="primary">105312989</name>
</gene>
<keyword evidence="3" id="KW-1185">Reference proteome</keyword>
<feature type="compositionally biased region" description="Low complexity" evidence="1">
    <location>
        <begin position="64"/>
        <end position="77"/>
    </location>
</feature>
<dbReference type="AlphaFoldDB" id="A0A1X7VSC7"/>
<protein>
    <submittedName>
        <fullName evidence="2">Uncharacterized protein</fullName>
    </submittedName>
</protein>
<dbReference type="EnsemblMetazoa" id="Aqu2.1.43286_001">
    <property type="protein sequence ID" value="Aqu2.1.43286_001"/>
    <property type="gene ID" value="Aqu2.1.43286"/>
</dbReference>
<feature type="compositionally biased region" description="Basic and acidic residues" evidence="1">
    <location>
        <begin position="13"/>
        <end position="51"/>
    </location>
</feature>
<feature type="region of interest" description="Disordered" evidence="1">
    <location>
        <begin position="1"/>
        <end position="77"/>
    </location>
</feature>
<reference evidence="3" key="1">
    <citation type="journal article" date="2010" name="Nature">
        <title>The Amphimedon queenslandica genome and the evolution of animal complexity.</title>
        <authorList>
            <person name="Srivastava M."/>
            <person name="Simakov O."/>
            <person name="Chapman J."/>
            <person name="Fahey B."/>
            <person name="Gauthier M.E."/>
            <person name="Mitros T."/>
            <person name="Richards G.S."/>
            <person name="Conaco C."/>
            <person name="Dacre M."/>
            <person name="Hellsten U."/>
            <person name="Larroux C."/>
            <person name="Putnam N.H."/>
            <person name="Stanke M."/>
            <person name="Adamska M."/>
            <person name="Darling A."/>
            <person name="Degnan S.M."/>
            <person name="Oakley T.H."/>
            <person name="Plachetzki D.C."/>
            <person name="Zhai Y."/>
            <person name="Adamski M."/>
            <person name="Calcino A."/>
            <person name="Cummins S.F."/>
            <person name="Goodstein D.M."/>
            <person name="Harris C."/>
            <person name="Jackson D.J."/>
            <person name="Leys S.P."/>
            <person name="Shu S."/>
            <person name="Woodcroft B.J."/>
            <person name="Vervoort M."/>
            <person name="Kosik K.S."/>
            <person name="Manning G."/>
            <person name="Degnan B.M."/>
            <person name="Rokhsar D.S."/>
        </authorList>
    </citation>
    <scope>NUCLEOTIDE SEQUENCE [LARGE SCALE GENOMIC DNA]</scope>
</reference>
<dbReference type="Proteomes" id="UP000007879">
    <property type="component" value="Unassembled WGS sequence"/>
</dbReference>
<sequence>MDDFSGLTANDILKLDERDGERESPEVEERDSPEREEDNIKNEEPQRESVPFHEPSPSVNERTSPQSSTSSSSNGVSSFGRAGVVSLKDYTFPQSNYERDTPDQFLLAFIGREFDSPQIITTKLELLVPLAENNRPLMKLVPFTVKRSVLVKGNFDISEIREFDGVVLCYNASEARILLTGTDGYYTQLIKRLESVLGPNKVAFLITNYVSDSGSTHSLINPDLKERLTHQSDLNKYLESDQVLSWHQDPRECHVTKLIEIAKSEPNPHNNCTII</sequence>
<evidence type="ECO:0000313" key="2">
    <source>
        <dbReference type="EnsemblMetazoa" id="Aqu2.1.43286_001"/>
    </source>
</evidence>
<name>A0A1X7VSC7_AMPQE</name>
<reference evidence="2" key="2">
    <citation type="submission" date="2017-05" db="UniProtKB">
        <authorList>
            <consortium name="EnsemblMetazoa"/>
        </authorList>
    </citation>
    <scope>IDENTIFICATION</scope>
</reference>
<evidence type="ECO:0000313" key="3">
    <source>
        <dbReference type="Proteomes" id="UP000007879"/>
    </source>
</evidence>
<dbReference type="OrthoDB" id="10067672at2759"/>
<proteinExistence type="predicted"/>
<evidence type="ECO:0000256" key="1">
    <source>
        <dbReference type="SAM" id="MobiDB-lite"/>
    </source>
</evidence>
<dbReference type="KEGG" id="aqu:105312989"/>
<dbReference type="InParanoid" id="A0A1X7VSC7"/>
<organism evidence="2">
    <name type="scientific">Amphimedon queenslandica</name>
    <name type="common">Sponge</name>
    <dbReference type="NCBI Taxonomy" id="400682"/>
    <lineage>
        <taxon>Eukaryota</taxon>
        <taxon>Metazoa</taxon>
        <taxon>Porifera</taxon>
        <taxon>Demospongiae</taxon>
        <taxon>Heteroscleromorpha</taxon>
        <taxon>Haplosclerida</taxon>
        <taxon>Niphatidae</taxon>
        <taxon>Amphimedon</taxon>
    </lineage>
</organism>
<dbReference type="EnsemblMetazoa" id="XM_011406072.2">
    <property type="protein sequence ID" value="XP_011404374.1"/>
    <property type="gene ID" value="LOC105312989"/>
</dbReference>